<evidence type="ECO:0000256" key="4">
    <source>
        <dbReference type="ARBA" id="ARBA00022692"/>
    </source>
</evidence>
<keyword evidence="7 12" id="KW-1133">Transmembrane helix</keyword>
<evidence type="ECO:0000256" key="12">
    <source>
        <dbReference type="SAM" id="Phobius"/>
    </source>
</evidence>
<dbReference type="Pfam" id="PF00153">
    <property type="entry name" value="Mito_carr"/>
    <property type="match status" value="3"/>
</dbReference>
<evidence type="ECO:0000256" key="2">
    <source>
        <dbReference type="ARBA" id="ARBA00006375"/>
    </source>
</evidence>
<evidence type="ECO:0000313" key="13">
    <source>
        <dbReference type="Proteomes" id="UP000095280"/>
    </source>
</evidence>
<keyword evidence="13" id="KW-1185">Reference proteome</keyword>
<keyword evidence="3 11" id="KW-0813">Transport</keyword>
<feature type="repeat" description="Solcar" evidence="10">
    <location>
        <begin position="6"/>
        <end position="99"/>
    </location>
</feature>
<evidence type="ECO:0000256" key="5">
    <source>
        <dbReference type="ARBA" id="ARBA00022737"/>
    </source>
</evidence>
<dbReference type="SUPFAM" id="SSF103506">
    <property type="entry name" value="Mitochondrial carrier"/>
    <property type="match status" value="1"/>
</dbReference>
<dbReference type="InterPro" id="IPR018108">
    <property type="entry name" value="MCP_transmembrane"/>
</dbReference>
<dbReference type="AlphaFoldDB" id="A0A1I8HD73"/>
<dbReference type="InterPro" id="IPR051508">
    <property type="entry name" value="Mito_Carrier_Antiporter"/>
</dbReference>
<dbReference type="PANTHER" id="PTHR45928:SF1">
    <property type="entry name" value="RE38146P"/>
    <property type="match status" value="1"/>
</dbReference>
<dbReference type="PROSITE" id="PS50920">
    <property type="entry name" value="SOLCAR"/>
    <property type="match status" value="3"/>
</dbReference>
<reference evidence="14" key="1">
    <citation type="submission" date="2016-11" db="UniProtKB">
        <authorList>
            <consortium name="WormBaseParasite"/>
        </authorList>
    </citation>
    <scope>IDENTIFICATION</scope>
</reference>
<keyword evidence="9 10" id="KW-0472">Membrane</keyword>
<evidence type="ECO:0000256" key="7">
    <source>
        <dbReference type="ARBA" id="ARBA00022989"/>
    </source>
</evidence>
<evidence type="ECO:0000256" key="11">
    <source>
        <dbReference type="RuleBase" id="RU000488"/>
    </source>
</evidence>
<organism evidence="13 14">
    <name type="scientific">Macrostomum lignano</name>
    <dbReference type="NCBI Taxonomy" id="282301"/>
    <lineage>
        <taxon>Eukaryota</taxon>
        <taxon>Metazoa</taxon>
        <taxon>Spiralia</taxon>
        <taxon>Lophotrochozoa</taxon>
        <taxon>Platyhelminthes</taxon>
        <taxon>Rhabditophora</taxon>
        <taxon>Macrostomorpha</taxon>
        <taxon>Macrostomida</taxon>
        <taxon>Macrostomidae</taxon>
        <taxon>Macrostomum</taxon>
    </lineage>
</organism>
<evidence type="ECO:0000256" key="6">
    <source>
        <dbReference type="ARBA" id="ARBA00022792"/>
    </source>
</evidence>
<evidence type="ECO:0000256" key="8">
    <source>
        <dbReference type="ARBA" id="ARBA00023128"/>
    </source>
</evidence>
<dbReference type="PANTHER" id="PTHR45928">
    <property type="entry name" value="RE38146P"/>
    <property type="match status" value="1"/>
</dbReference>
<keyword evidence="4 10" id="KW-0812">Transmembrane</keyword>
<evidence type="ECO:0000256" key="3">
    <source>
        <dbReference type="ARBA" id="ARBA00022448"/>
    </source>
</evidence>
<feature type="repeat" description="Solcar" evidence="10">
    <location>
        <begin position="109"/>
        <end position="200"/>
    </location>
</feature>
<comment type="subcellular location">
    <subcellularLocation>
        <location evidence="1">Mitochondrion inner membrane</location>
        <topology evidence="1">Multi-pass membrane protein</topology>
    </subcellularLocation>
</comment>
<sequence length="308" mass="32516">QQSKTRSAVRECCIGGLAGSLACIVTNPLEVAKTRKQLQGELLPPGAYARHYGGVLSTLATIARADGALAIQRGLAPGMAYQVVMNGIRLGAYQLLDNSGLSRDDEGRPVAWRCVVFGAACGALGGFAASPLYLIKTRLQAQSSLAVGHQHHLRGTWHGLVSLWSQGGLLSMWKGSTVQTARVMVGSSVQLATFSVALRKLEDAGLSVSPLLMQFLASCLSALAVTSAMSPLDTLSTRIYNQPYGPDGRGLVYSGLLDALVKVVRVEGLTGLYKGAMAVFLRLGPHTVLSLVIWARLRHLLPEASPAG</sequence>
<keyword evidence="8" id="KW-0496">Mitochondrion</keyword>
<feature type="repeat" description="Solcar" evidence="10">
    <location>
        <begin position="209"/>
        <end position="300"/>
    </location>
</feature>
<feature type="transmembrane region" description="Helical" evidence="12">
    <location>
        <begin position="110"/>
        <end position="135"/>
    </location>
</feature>
<protein>
    <submittedName>
        <fullName evidence="14">Solute carrier family 25 member 35</fullName>
    </submittedName>
</protein>
<comment type="similarity">
    <text evidence="2 11">Belongs to the mitochondrial carrier (TC 2.A.29) family.</text>
</comment>
<evidence type="ECO:0000313" key="14">
    <source>
        <dbReference type="WBParaSite" id="maker-uti_cns_0005555-snap-gene-0.14-mRNA-1"/>
    </source>
</evidence>
<evidence type="ECO:0000256" key="9">
    <source>
        <dbReference type="ARBA" id="ARBA00023136"/>
    </source>
</evidence>
<name>A0A1I8HD73_9PLAT</name>
<dbReference type="Gene3D" id="1.50.40.10">
    <property type="entry name" value="Mitochondrial carrier domain"/>
    <property type="match status" value="1"/>
</dbReference>
<accession>A0A1I8HD73</accession>
<dbReference type="WBParaSite" id="maker-uti_cns_0005555-snap-gene-0.14-mRNA-1">
    <property type="protein sequence ID" value="maker-uti_cns_0005555-snap-gene-0.14-mRNA-1"/>
    <property type="gene ID" value="maker-uti_cns_0005555-snap-gene-0.14"/>
</dbReference>
<evidence type="ECO:0000256" key="10">
    <source>
        <dbReference type="PROSITE-ProRule" id="PRU00282"/>
    </source>
</evidence>
<dbReference type="Proteomes" id="UP000095280">
    <property type="component" value="Unplaced"/>
</dbReference>
<dbReference type="InterPro" id="IPR023395">
    <property type="entry name" value="MCP_dom_sf"/>
</dbReference>
<proteinExistence type="inferred from homology"/>
<keyword evidence="5" id="KW-0677">Repeat</keyword>
<dbReference type="GO" id="GO:0005743">
    <property type="term" value="C:mitochondrial inner membrane"/>
    <property type="evidence" value="ECO:0007669"/>
    <property type="project" value="UniProtKB-SubCell"/>
</dbReference>
<keyword evidence="6" id="KW-0999">Mitochondrion inner membrane</keyword>
<evidence type="ECO:0000256" key="1">
    <source>
        <dbReference type="ARBA" id="ARBA00004448"/>
    </source>
</evidence>